<evidence type="ECO:0000313" key="4">
    <source>
        <dbReference type="Proteomes" id="UP000009879"/>
    </source>
</evidence>
<accession>K9B5Z3</accession>
<feature type="region of interest" description="Disordered" evidence="1">
    <location>
        <begin position="215"/>
        <end position="259"/>
    </location>
</feature>
<gene>
    <name evidence="3" type="ORF">C272_00675</name>
</gene>
<organism evidence="3 4">
    <name type="scientific">Brevibacterium casei S18</name>
    <dbReference type="NCBI Taxonomy" id="1229781"/>
    <lineage>
        <taxon>Bacteria</taxon>
        <taxon>Bacillati</taxon>
        <taxon>Actinomycetota</taxon>
        <taxon>Actinomycetes</taxon>
        <taxon>Micrococcales</taxon>
        <taxon>Brevibacteriaceae</taxon>
        <taxon>Brevibacterium</taxon>
    </lineage>
</organism>
<dbReference type="Proteomes" id="UP000009879">
    <property type="component" value="Unassembled WGS sequence"/>
</dbReference>
<dbReference type="eggNOG" id="COG1403">
    <property type="taxonomic scope" value="Bacteria"/>
</dbReference>
<feature type="compositionally biased region" description="Polar residues" evidence="1">
    <location>
        <begin position="89"/>
        <end position="99"/>
    </location>
</feature>
<reference evidence="3 4" key="1">
    <citation type="submission" date="2012-09" db="EMBL/GenBank/DDBJ databases">
        <title>Genome Sequence of Brevibacterium casei S18.</title>
        <authorList>
            <person name="Sharma R."/>
            <person name="Singh A."/>
            <person name="Jangir P.K."/>
        </authorList>
    </citation>
    <scope>NUCLEOTIDE SEQUENCE [LARGE SCALE GENOMIC DNA]</scope>
    <source>
        <strain evidence="3 4">S18</strain>
    </source>
</reference>
<dbReference type="CDD" id="cd00085">
    <property type="entry name" value="HNHc"/>
    <property type="match status" value="1"/>
</dbReference>
<feature type="domain" description="HNH nuclease" evidence="2">
    <location>
        <begin position="636"/>
        <end position="693"/>
    </location>
</feature>
<keyword evidence="3" id="KW-0378">Hydrolase</keyword>
<feature type="compositionally biased region" description="Basic and acidic residues" evidence="1">
    <location>
        <begin position="219"/>
        <end position="228"/>
    </location>
</feature>
<name>K9B5Z3_9MICO</name>
<dbReference type="InterPro" id="IPR003870">
    <property type="entry name" value="DUF222"/>
</dbReference>
<protein>
    <submittedName>
        <fullName evidence="3">HNH endonuclease</fullName>
    </submittedName>
</protein>
<feature type="region of interest" description="Disordered" evidence="1">
    <location>
        <begin position="44"/>
        <end position="160"/>
    </location>
</feature>
<keyword evidence="3" id="KW-0540">Nuclease</keyword>
<dbReference type="GO" id="GO:0004519">
    <property type="term" value="F:endonuclease activity"/>
    <property type="evidence" value="ECO:0007669"/>
    <property type="project" value="UniProtKB-KW"/>
</dbReference>
<dbReference type="EMBL" id="AMSP01000001">
    <property type="protein sequence ID" value="EKU49205.1"/>
    <property type="molecule type" value="Genomic_DNA"/>
</dbReference>
<comment type="caution">
    <text evidence="3">The sequence shown here is derived from an EMBL/GenBank/DDBJ whole genome shotgun (WGS) entry which is preliminary data.</text>
</comment>
<evidence type="ECO:0000313" key="3">
    <source>
        <dbReference type="EMBL" id="EKU49205.1"/>
    </source>
</evidence>
<dbReference type="SMART" id="SM00507">
    <property type="entry name" value="HNHc"/>
    <property type="match status" value="1"/>
</dbReference>
<feature type="compositionally biased region" description="Low complexity" evidence="1">
    <location>
        <begin position="66"/>
        <end position="78"/>
    </location>
</feature>
<keyword evidence="3" id="KW-0255">Endonuclease</keyword>
<dbReference type="PATRIC" id="fig|1229781.4.peg.137"/>
<dbReference type="AlphaFoldDB" id="K9B5Z3"/>
<sequence length="887" mass="96074">MQLKVLEATAGLTLERAVRAWGNAVPDGDSPFRIATIAASVARSLERNGGEESDGEDSGEEDGSVDEGIVGPAAIDPGADGDGIDGVGNSTSRSASQGEPTVGDRRNSAVDAVSTSTSSSDRFASSSDSAASSSDRSASSLGRPASPSSSESRRDPFGPCSDPECLVCTGKAYRPAASTELVIIRHSPTELLPFDADFSAQWSLLASMQTETIASASAEAHDGRESDRPGVSAGTDAGTDADAECESDGEAETDSDRLDFPDFGLDTDMSVWISDNVPAEDVAETASILGMSIAKAYRHLGIAMTIIHGLPRFADRVRAGEFTMAHVQAAADLCRTVAFRYLPRIDEHLAERRADVTCDRLRTALRKFITVLQPAEDRSKTAAERRRVDFQTYKNGSACLSLIGPTDELYACYRRVEAMARAVRSRRGAAFDLPPGVEIADERSIQALEYDILSRPQPRLCIRVRSIDPVTGVQSEREEPLLDDEGNLLFDIDADGVIVMHDGQVAATGAGADGSLRAATSGVAGDAVGTDDSRRGSAFSASPLNGSRIIDRRVVIAMPTHHWWLYWQAGVVVTVPFLTVCGESDLPGVLPEGSPIPAETARRIAGYSSTMMRILTDPATGTPLDAKATTYRIPNNVRKTLVAKWAVCSVPGCTRKAVTSEIDHIIPFFHLDPLKGGLTRFGNLHPLCKRHHAIKTADRFRVRMLDTGTVEYEFRHGVTTRSRAPDQPIDVAHALEFSELCGLSPGEVTIPEHLIPPAKDTVEVPPDEDAVRERDDAIRRAEEAAERDRLLAESIARSIDARRRKRLSDCLDWPNVTHPACLPPGSDPVTMKRLMPGKRESAYSIWRRRDEAGDEWTEPLDPFWESSRAWTATCVHWDHDEDDPPPF</sequence>
<dbReference type="InterPro" id="IPR003615">
    <property type="entry name" value="HNH_nuc"/>
</dbReference>
<keyword evidence="4" id="KW-1185">Reference proteome</keyword>
<evidence type="ECO:0000259" key="2">
    <source>
        <dbReference type="SMART" id="SM00507"/>
    </source>
</evidence>
<feature type="compositionally biased region" description="Low complexity" evidence="1">
    <location>
        <begin position="109"/>
        <end position="150"/>
    </location>
</feature>
<feature type="compositionally biased region" description="Acidic residues" evidence="1">
    <location>
        <begin position="51"/>
        <end position="65"/>
    </location>
</feature>
<feature type="compositionally biased region" description="Acidic residues" evidence="1">
    <location>
        <begin position="239"/>
        <end position="253"/>
    </location>
</feature>
<proteinExistence type="predicted"/>
<dbReference type="Pfam" id="PF02720">
    <property type="entry name" value="DUF222"/>
    <property type="match status" value="1"/>
</dbReference>
<evidence type="ECO:0000256" key="1">
    <source>
        <dbReference type="SAM" id="MobiDB-lite"/>
    </source>
</evidence>